<evidence type="ECO:0000313" key="12">
    <source>
        <dbReference type="Proteomes" id="UP000288805"/>
    </source>
</evidence>
<dbReference type="GO" id="GO:0006508">
    <property type="term" value="P:proteolysis"/>
    <property type="evidence" value="ECO:0007669"/>
    <property type="project" value="UniProtKB-KW"/>
</dbReference>
<protein>
    <recommendedName>
        <fullName evidence="9">Carboxypeptidase</fullName>
        <ecNumber evidence="9">3.4.16.-</ecNumber>
    </recommendedName>
</protein>
<evidence type="ECO:0000256" key="7">
    <source>
        <dbReference type="ARBA" id="ARBA00022801"/>
    </source>
</evidence>
<keyword evidence="5 9" id="KW-0645">Protease</keyword>
<dbReference type="Pfam" id="PF00450">
    <property type="entry name" value="Peptidase_S10"/>
    <property type="match status" value="1"/>
</dbReference>
<name>A0A438F357_VITVI</name>
<evidence type="ECO:0000313" key="11">
    <source>
        <dbReference type="EMBL" id="RVW54450.1"/>
    </source>
</evidence>
<evidence type="ECO:0000256" key="4">
    <source>
        <dbReference type="ARBA" id="ARBA00022645"/>
    </source>
</evidence>
<evidence type="ECO:0000256" key="9">
    <source>
        <dbReference type="RuleBase" id="RU361156"/>
    </source>
</evidence>
<dbReference type="PANTHER" id="PTHR11802:SF3">
    <property type="entry name" value="RETINOID-INDUCIBLE SERINE CARBOXYPEPTIDASE"/>
    <property type="match status" value="1"/>
</dbReference>
<evidence type="ECO:0000256" key="6">
    <source>
        <dbReference type="ARBA" id="ARBA00022729"/>
    </source>
</evidence>
<proteinExistence type="inferred from homology"/>
<dbReference type="SUPFAM" id="SSF53474">
    <property type="entry name" value="alpha/beta-Hydrolases"/>
    <property type="match status" value="1"/>
</dbReference>
<keyword evidence="6 9" id="KW-0732">Signal</keyword>
<evidence type="ECO:0000256" key="2">
    <source>
        <dbReference type="ARBA" id="ARBA00009431"/>
    </source>
</evidence>
<dbReference type="Gene3D" id="3.40.50.1820">
    <property type="entry name" value="alpha/beta hydrolase"/>
    <property type="match status" value="1"/>
</dbReference>
<keyword evidence="4 9" id="KW-0121">Carboxypeptidase</keyword>
<dbReference type="Proteomes" id="UP000288805">
    <property type="component" value="Unassembled WGS sequence"/>
</dbReference>
<dbReference type="PRINTS" id="PR00724">
    <property type="entry name" value="CRBOXYPTASEC"/>
</dbReference>
<dbReference type="InterPro" id="IPR029058">
    <property type="entry name" value="AB_hydrolase_fold"/>
</dbReference>
<evidence type="ECO:0000256" key="3">
    <source>
        <dbReference type="ARBA" id="ARBA00022525"/>
    </source>
</evidence>
<dbReference type="EMBL" id="QGNW01001128">
    <property type="protein sequence ID" value="RVW54450.1"/>
    <property type="molecule type" value="Genomic_DNA"/>
</dbReference>
<feature type="region of interest" description="Disordered" evidence="10">
    <location>
        <begin position="416"/>
        <end position="439"/>
    </location>
</feature>
<dbReference type="PROSITE" id="PS00131">
    <property type="entry name" value="CARBOXYPEPT_SER_SER"/>
    <property type="match status" value="1"/>
</dbReference>
<gene>
    <name evidence="11" type="primary">SCPL51_0</name>
    <name evidence="11" type="ORF">CK203_068303</name>
</gene>
<dbReference type="GO" id="GO:0005576">
    <property type="term" value="C:extracellular region"/>
    <property type="evidence" value="ECO:0007669"/>
    <property type="project" value="UniProtKB-SubCell"/>
</dbReference>
<keyword evidence="7 9" id="KW-0378">Hydrolase</keyword>
<feature type="chain" id="PRO_5018808864" description="Carboxypeptidase" evidence="9">
    <location>
        <begin position="22"/>
        <end position="466"/>
    </location>
</feature>
<dbReference type="AlphaFoldDB" id="A0A438F357"/>
<keyword evidence="8" id="KW-0325">Glycoprotein</keyword>
<organism evidence="11 12">
    <name type="scientific">Vitis vinifera</name>
    <name type="common">Grape</name>
    <dbReference type="NCBI Taxonomy" id="29760"/>
    <lineage>
        <taxon>Eukaryota</taxon>
        <taxon>Viridiplantae</taxon>
        <taxon>Streptophyta</taxon>
        <taxon>Embryophyta</taxon>
        <taxon>Tracheophyta</taxon>
        <taxon>Spermatophyta</taxon>
        <taxon>Magnoliopsida</taxon>
        <taxon>eudicotyledons</taxon>
        <taxon>Gunneridae</taxon>
        <taxon>Pentapetalae</taxon>
        <taxon>rosids</taxon>
        <taxon>Vitales</taxon>
        <taxon>Vitaceae</taxon>
        <taxon>Viteae</taxon>
        <taxon>Vitis</taxon>
    </lineage>
</organism>
<dbReference type="GO" id="GO:0004185">
    <property type="term" value="F:serine-type carboxypeptidase activity"/>
    <property type="evidence" value="ECO:0007669"/>
    <property type="project" value="UniProtKB-UniRule"/>
</dbReference>
<keyword evidence="3" id="KW-0964">Secreted</keyword>
<dbReference type="InterPro" id="IPR001563">
    <property type="entry name" value="Peptidase_S10"/>
</dbReference>
<evidence type="ECO:0000256" key="10">
    <source>
        <dbReference type="SAM" id="MobiDB-lite"/>
    </source>
</evidence>
<accession>A0A438F357</accession>
<reference evidence="11 12" key="1">
    <citation type="journal article" date="2018" name="PLoS Genet.">
        <title>Population sequencing reveals clonal diversity and ancestral inbreeding in the grapevine cultivar Chardonnay.</title>
        <authorList>
            <person name="Roach M.J."/>
            <person name="Johnson D.L."/>
            <person name="Bohlmann J."/>
            <person name="van Vuuren H.J."/>
            <person name="Jones S.J."/>
            <person name="Pretorius I.S."/>
            <person name="Schmidt S.A."/>
            <person name="Borneman A.R."/>
        </authorList>
    </citation>
    <scope>NUCLEOTIDE SEQUENCE [LARGE SCALE GENOMIC DNA]</scope>
    <source>
        <strain evidence="12">cv. Chardonnay</strain>
        <tissue evidence="11">Leaf</tissue>
    </source>
</reference>
<comment type="caution">
    <text evidence="11">The sequence shown here is derived from an EMBL/GenBank/DDBJ whole genome shotgun (WGS) entry which is preliminary data.</text>
</comment>
<evidence type="ECO:0000256" key="8">
    <source>
        <dbReference type="ARBA" id="ARBA00023180"/>
    </source>
</evidence>
<evidence type="ECO:0000256" key="1">
    <source>
        <dbReference type="ARBA" id="ARBA00004613"/>
    </source>
</evidence>
<dbReference type="EC" id="3.4.16.-" evidence="9"/>
<evidence type="ECO:0000256" key="5">
    <source>
        <dbReference type="ARBA" id="ARBA00022670"/>
    </source>
</evidence>
<dbReference type="PANTHER" id="PTHR11802">
    <property type="entry name" value="SERINE PROTEASE FAMILY S10 SERINE CARBOXYPEPTIDASE"/>
    <property type="match status" value="1"/>
</dbReference>
<dbReference type="InterPro" id="IPR018202">
    <property type="entry name" value="Ser_caboxypep_ser_AS"/>
</dbReference>
<comment type="similarity">
    <text evidence="2 9">Belongs to the peptidase S10 family.</text>
</comment>
<comment type="subcellular location">
    <subcellularLocation>
        <location evidence="1">Secreted</location>
    </subcellularLocation>
</comment>
<feature type="signal peptide" evidence="9">
    <location>
        <begin position="1"/>
        <end position="21"/>
    </location>
</feature>
<sequence>MEKWCFLVVLFVLMFGPWVNGGMAMAYRSQDGTEEWGYVEVRPKVRTELKALQAMANNSLVAGRTRVGIGNFQEIGPLGTDLKPRNSTWLRKADLLFVDNPVGTGYSFVEDTKLLVKTDVEAAVDLTTLLKEIFNRNESLQQSPLYIVAESYGGKFAVTLGLAALEAIEAGNLKLKLGGVALGDSWISPEDFVFSWGPLLKDVSRIDNQGLQKSTARKIRQQLIDGQYVDATSSWSELEGVISRSSNSVDFYNFLLDSNMDPLSLTSVELREQFAKRRYLRYLDSLRLSPGGDVDIDTLMNGIIKDKLRIIPRTWGGQSDLVFSTLSGDFMKPRIKEVDELLAKGVNVTIYNGQLDLICATMGTEAWVGWAEGILSMKRTPLYCGGEGGTKGFTKSYKNLHFYWILGAGHLEGGRAGINGESTKSQRNEKGGKTTQQQKITVPVDQPCIALNMVGGITHSPMASIS</sequence>